<evidence type="ECO:0000256" key="1">
    <source>
        <dbReference type="SAM" id="Phobius"/>
    </source>
</evidence>
<evidence type="ECO:0000313" key="3">
    <source>
        <dbReference type="Proteomes" id="UP000323144"/>
    </source>
</evidence>
<feature type="transmembrane region" description="Helical" evidence="1">
    <location>
        <begin position="33"/>
        <end position="55"/>
    </location>
</feature>
<feature type="transmembrane region" description="Helical" evidence="1">
    <location>
        <begin position="67"/>
        <end position="90"/>
    </location>
</feature>
<keyword evidence="1" id="KW-0472">Membrane</keyword>
<sequence>MNNFNDIFNDIFNKFEGNKKLKKAIRKLSFHKIVSKIVFISSITIAVIFGLISFFSREFLRNDKDSLIFLLVFSISSVLVVLWTLFYIFVYRKKEFGLRNSERNLYKILYKDNYIQNLYKYYFTEKLGKSNITDLKLNALKPTTMHEKRYGVYGDYYSLLNFPQNIEQNRLEFKINDQKALFIINSPIIVFQGRSMWLSYFAISSIIEAVDIEYVSSNTMLLQSKNFDASFKGVNARKGKAGKDNYQSESVEFNKNYRVNTSATDIRAAKFFSPKVIDAILNEKQSDLLALGFEKELYIDRVQTGKSFYPIGTFEFTKNITIEELSKRIAKKIESDYKMFEKSLKILDLFA</sequence>
<proteinExistence type="predicted"/>
<reference evidence="2 3" key="1">
    <citation type="submission" date="2019-08" db="EMBL/GenBank/DDBJ databases">
        <title>Complete genome sequence of Spiroplasma chinense CCH (DSM 19755).</title>
        <authorList>
            <person name="Shen H.-Y."/>
            <person name="Lin Y.-C."/>
            <person name="Chou L."/>
            <person name="Kuo C.-H."/>
        </authorList>
    </citation>
    <scope>NUCLEOTIDE SEQUENCE [LARGE SCALE GENOMIC DNA]</scope>
    <source>
        <strain evidence="2 3">CCH</strain>
    </source>
</reference>
<dbReference type="EMBL" id="CP043026">
    <property type="protein sequence ID" value="QEH62120.1"/>
    <property type="molecule type" value="Genomic_DNA"/>
</dbReference>
<name>A0A5B9Y584_9MOLU</name>
<dbReference type="RefSeq" id="WP_166508489.1">
    <property type="nucleotide sequence ID" value="NZ_CP043026.1"/>
</dbReference>
<dbReference type="KEGG" id="schi:SCHIN_v1c09270"/>
<keyword evidence="1" id="KW-1133">Transmembrane helix</keyword>
<organism evidence="2 3">
    <name type="scientific">Spiroplasma chinense</name>
    <dbReference type="NCBI Taxonomy" id="216932"/>
    <lineage>
        <taxon>Bacteria</taxon>
        <taxon>Bacillati</taxon>
        <taxon>Mycoplasmatota</taxon>
        <taxon>Mollicutes</taxon>
        <taxon>Entomoplasmatales</taxon>
        <taxon>Spiroplasmataceae</taxon>
        <taxon>Spiroplasma</taxon>
    </lineage>
</organism>
<keyword evidence="1" id="KW-0812">Transmembrane</keyword>
<dbReference type="AlphaFoldDB" id="A0A5B9Y584"/>
<evidence type="ECO:0008006" key="4">
    <source>
        <dbReference type="Google" id="ProtNLM"/>
    </source>
</evidence>
<dbReference type="Proteomes" id="UP000323144">
    <property type="component" value="Chromosome"/>
</dbReference>
<accession>A0A5B9Y584</accession>
<protein>
    <recommendedName>
        <fullName evidence="4">DUF3137 domain-containing protein</fullName>
    </recommendedName>
</protein>
<gene>
    <name evidence="2" type="ORF">SCHIN_v1c09270</name>
</gene>
<evidence type="ECO:0000313" key="2">
    <source>
        <dbReference type="EMBL" id="QEH62120.1"/>
    </source>
</evidence>
<keyword evidence="3" id="KW-1185">Reference proteome</keyword>